<evidence type="ECO:0000313" key="1">
    <source>
        <dbReference type="EMBL" id="CAK5021369.1"/>
    </source>
</evidence>
<accession>A0ACB0XX96</accession>
<proteinExistence type="predicted"/>
<name>A0ACB0XX96_MELEN</name>
<evidence type="ECO:0000313" key="2">
    <source>
        <dbReference type="Proteomes" id="UP001497535"/>
    </source>
</evidence>
<comment type="caution">
    <text evidence="1">The sequence shown here is derived from an EMBL/GenBank/DDBJ whole genome shotgun (WGS) entry which is preliminary data.</text>
</comment>
<sequence>MTRTPVRLENGNPNNNTYIFKGGRGVVDHRVANRQNCPPPPPPGQSTTPFSELNFSLVELSFMIGMFKQIDIETLDMGMLDILNGYKIAKLDTLRIQEETDQFKLINRMFDKIEKVT</sequence>
<dbReference type="Proteomes" id="UP001497535">
    <property type="component" value="Unassembled WGS sequence"/>
</dbReference>
<reference evidence="1" key="1">
    <citation type="submission" date="2023-11" db="EMBL/GenBank/DDBJ databases">
        <authorList>
            <person name="Poullet M."/>
        </authorList>
    </citation>
    <scope>NUCLEOTIDE SEQUENCE</scope>
    <source>
        <strain evidence="1">E1834</strain>
    </source>
</reference>
<gene>
    <name evidence="1" type="ORF">MENTE1834_LOCUS4716</name>
</gene>
<keyword evidence="2" id="KW-1185">Reference proteome</keyword>
<protein>
    <submittedName>
        <fullName evidence="1">Uncharacterized protein</fullName>
    </submittedName>
</protein>
<dbReference type="EMBL" id="CAVMJV010000003">
    <property type="protein sequence ID" value="CAK5021369.1"/>
    <property type="molecule type" value="Genomic_DNA"/>
</dbReference>
<organism evidence="1 2">
    <name type="scientific">Meloidogyne enterolobii</name>
    <name type="common">Root-knot nematode worm</name>
    <name type="synonym">Meloidogyne mayaguensis</name>
    <dbReference type="NCBI Taxonomy" id="390850"/>
    <lineage>
        <taxon>Eukaryota</taxon>
        <taxon>Metazoa</taxon>
        <taxon>Ecdysozoa</taxon>
        <taxon>Nematoda</taxon>
        <taxon>Chromadorea</taxon>
        <taxon>Rhabditida</taxon>
        <taxon>Tylenchina</taxon>
        <taxon>Tylenchomorpha</taxon>
        <taxon>Tylenchoidea</taxon>
        <taxon>Meloidogynidae</taxon>
        <taxon>Meloidogyninae</taxon>
        <taxon>Meloidogyne</taxon>
    </lineage>
</organism>